<gene>
    <name evidence="2" type="ORF">IWT30_00110</name>
</gene>
<evidence type="ECO:0000313" key="2">
    <source>
        <dbReference type="EMBL" id="GAW98167.1"/>
    </source>
</evidence>
<evidence type="ECO:0000313" key="3">
    <source>
        <dbReference type="Proteomes" id="UP000198374"/>
    </source>
</evidence>
<protein>
    <recommendedName>
        <fullName evidence="4">DUF2273 domain-containing protein</fullName>
    </recommendedName>
</protein>
<dbReference type="Pfam" id="PF10031">
    <property type="entry name" value="DUF2273"/>
    <property type="match status" value="1"/>
</dbReference>
<comment type="caution">
    <text evidence="2">The sequence shown here is derived from an EMBL/GenBank/DDBJ whole genome shotgun (WGS) entry which is preliminary data.</text>
</comment>
<accession>A0A1Z5I984</accession>
<name>A0A1Z5I984_9LACO</name>
<keyword evidence="3" id="KW-1185">Reference proteome</keyword>
<evidence type="ECO:0000256" key="1">
    <source>
        <dbReference type="SAM" id="Phobius"/>
    </source>
</evidence>
<proteinExistence type="predicted"/>
<dbReference type="InterPro" id="IPR018730">
    <property type="entry name" value="DUF2273"/>
</dbReference>
<evidence type="ECO:0008006" key="4">
    <source>
        <dbReference type="Google" id="ProtNLM"/>
    </source>
</evidence>
<feature type="transmembrane region" description="Helical" evidence="1">
    <location>
        <begin position="34"/>
        <end position="51"/>
    </location>
</feature>
<keyword evidence="1" id="KW-0812">Transmembrane</keyword>
<dbReference type="EMBL" id="BCMF01000001">
    <property type="protein sequence ID" value="GAW98167.1"/>
    <property type="molecule type" value="Genomic_DNA"/>
</dbReference>
<dbReference type="RefSeq" id="WP_089108006.1">
    <property type="nucleotide sequence ID" value="NZ_BCMF01000001.1"/>
</dbReference>
<reference evidence="2 3" key="1">
    <citation type="submission" date="2015-11" db="EMBL/GenBank/DDBJ databases">
        <title>Draft genome sequences of new species of the genus Lactobacillus isolated from orchardgrass silage.</title>
        <authorList>
            <person name="Tohno M."/>
            <person name="Tanizawa Y."/>
            <person name="Arita M."/>
        </authorList>
    </citation>
    <scope>NUCLEOTIDE SEQUENCE [LARGE SCALE GENOMIC DNA]</scope>
    <source>
        <strain evidence="2 3">IWT30</strain>
    </source>
</reference>
<organism evidence="2 3">
    <name type="scientific">Secundilactobacillus mixtipabuli</name>
    <dbReference type="NCBI Taxonomy" id="1435342"/>
    <lineage>
        <taxon>Bacteria</taxon>
        <taxon>Bacillati</taxon>
        <taxon>Bacillota</taxon>
        <taxon>Bacilli</taxon>
        <taxon>Lactobacillales</taxon>
        <taxon>Lactobacillaceae</taxon>
        <taxon>Secundilactobacillus</taxon>
    </lineage>
</organism>
<feature type="transmembrane region" description="Helical" evidence="1">
    <location>
        <begin position="7"/>
        <end position="28"/>
    </location>
</feature>
<dbReference type="OrthoDB" id="2235292at2"/>
<sequence>MPELLKLYRWPIIGGVTGLVLAMLLLTIGFWKTLILLLLIGIGTAAGLYLSQTGLLDDYFN</sequence>
<dbReference type="Proteomes" id="UP000198374">
    <property type="component" value="Unassembled WGS sequence"/>
</dbReference>
<keyword evidence="1" id="KW-1133">Transmembrane helix</keyword>
<dbReference type="AlphaFoldDB" id="A0A1Z5I984"/>
<keyword evidence="1" id="KW-0472">Membrane</keyword>